<evidence type="ECO:0000313" key="4">
    <source>
        <dbReference type="Proteomes" id="UP000289184"/>
    </source>
</evidence>
<dbReference type="PANTHER" id="PTHR35404">
    <property type="entry name" value="TRANSPOSASE OF TN10"/>
    <property type="match status" value="1"/>
</dbReference>
<dbReference type="PANTHER" id="PTHR35404:SF8">
    <property type="entry name" value="TRANSPOSASE OF TN10"/>
    <property type="match status" value="1"/>
</dbReference>
<keyword evidence="1" id="KW-1133">Transmembrane helix</keyword>
<dbReference type="InterPro" id="IPR002559">
    <property type="entry name" value="Transposase_11"/>
</dbReference>
<dbReference type="EMBL" id="UFQB01000009">
    <property type="protein sequence ID" value="SSW66539.1"/>
    <property type="molecule type" value="Genomic_DNA"/>
</dbReference>
<dbReference type="OrthoDB" id="6310056at2"/>
<keyword evidence="1" id="KW-0812">Transmembrane</keyword>
<dbReference type="RefSeq" id="WP_129527827.1">
    <property type="nucleotide sequence ID" value="NZ_UFQB01000009.1"/>
</dbReference>
<evidence type="ECO:0000259" key="2">
    <source>
        <dbReference type="Pfam" id="PF01609"/>
    </source>
</evidence>
<dbReference type="GO" id="GO:0006313">
    <property type="term" value="P:DNA transposition"/>
    <property type="evidence" value="ECO:0007669"/>
    <property type="project" value="InterPro"/>
</dbReference>
<name>A0A446CFC1_9BURK</name>
<dbReference type="GO" id="GO:0004803">
    <property type="term" value="F:transposase activity"/>
    <property type="evidence" value="ECO:0007669"/>
    <property type="project" value="InterPro"/>
</dbReference>
<feature type="domain" description="Transposase IS4-like" evidence="2">
    <location>
        <begin position="124"/>
        <end position="326"/>
    </location>
</feature>
<gene>
    <name evidence="3" type="ORF">AGI3411_02634</name>
</gene>
<evidence type="ECO:0000256" key="1">
    <source>
        <dbReference type="SAM" id="Phobius"/>
    </source>
</evidence>
<dbReference type="AlphaFoldDB" id="A0A446CFC1"/>
<protein>
    <recommendedName>
        <fullName evidence="2">Transposase IS4-like domain-containing protein</fullName>
    </recommendedName>
</protein>
<dbReference type="Proteomes" id="UP000289184">
    <property type="component" value="Unassembled WGS sequence"/>
</dbReference>
<keyword evidence="1" id="KW-0472">Membrane</keyword>
<reference evidence="3 4" key="1">
    <citation type="submission" date="2018-07" db="EMBL/GenBank/DDBJ databases">
        <authorList>
            <person name="Peeters C."/>
        </authorList>
    </citation>
    <scope>NUCLEOTIDE SEQUENCE [LARGE SCALE GENOMIC DNA]</scope>
    <source>
        <strain evidence="3 4">LMG 3411</strain>
    </source>
</reference>
<dbReference type="NCBIfam" id="NF033591">
    <property type="entry name" value="transpos_IS4_2"/>
    <property type="match status" value="1"/>
</dbReference>
<dbReference type="GO" id="GO:0003677">
    <property type="term" value="F:DNA binding"/>
    <property type="evidence" value="ECO:0007669"/>
    <property type="project" value="InterPro"/>
</dbReference>
<feature type="transmembrane region" description="Helical" evidence="1">
    <location>
        <begin position="317"/>
        <end position="335"/>
    </location>
</feature>
<evidence type="ECO:0000313" key="3">
    <source>
        <dbReference type="EMBL" id="SSW66539.1"/>
    </source>
</evidence>
<sequence length="398" mass="45296">MHAVGVLQKLLQDSIPSLHLNRLKALICTVRSAMTTRRLTLSGLARGLPAGQAIRHRIKRVDRLLGNRHLHNERPMFYQLLCRQFMAGAKCPVILVDWSDLKADRSWLVLRAALWIRGAAVPIYESVHPLRDQNSPGIEQTFLSKLKSLLPEGLRPIVVTDAGFRGPWFTYLNQLGWYWVGRIRGRTFLRSGDERRRRCTTDYAYANSRPKDLGEQQMVRSGPVQTRLVLYRKPAQQRQALTQFKQRKRSSHSEVCARRESEPWLLCASPGLVDTNARDIVEVYRKRMSIECTFRSLKSHQFGFSFEDSQSAGAARLQILLLIHALATFLLWLVGKLAESRKLRPAYESNNRKGRPTISLLTLGVMIYAERVLALTETSMLGLLQAPHDTAESMGGCR</sequence>
<keyword evidence="4" id="KW-1185">Reference proteome</keyword>
<dbReference type="InterPro" id="IPR012337">
    <property type="entry name" value="RNaseH-like_sf"/>
</dbReference>
<organism evidence="3 4">
    <name type="scientific">Achromobacter agilis</name>
    <dbReference type="NCBI Taxonomy" id="1353888"/>
    <lineage>
        <taxon>Bacteria</taxon>
        <taxon>Pseudomonadati</taxon>
        <taxon>Pseudomonadota</taxon>
        <taxon>Betaproteobacteria</taxon>
        <taxon>Burkholderiales</taxon>
        <taxon>Alcaligenaceae</taxon>
        <taxon>Achromobacter</taxon>
    </lineage>
</organism>
<dbReference type="Gene3D" id="3.90.350.10">
    <property type="entry name" value="Transposase Inhibitor Protein From Tn5, Chain A, domain 1"/>
    <property type="match status" value="1"/>
</dbReference>
<dbReference type="InterPro" id="IPR047658">
    <property type="entry name" value="IS4-like_transpos"/>
</dbReference>
<dbReference type="SUPFAM" id="SSF53098">
    <property type="entry name" value="Ribonuclease H-like"/>
    <property type="match status" value="1"/>
</dbReference>
<accession>A0A446CFC1</accession>
<proteinExistence type="predicted"/>
<dbReference type="Pfam" id="PF01609">
    <property type="entry name" value="DDE_Tnp_1"/>
    <property type="match status" value="1"/>
</dbReference>